<dbReference type="Proteomes" id="UP000218731">
    <property type="component" value="Chromosome 1"/>
</dbReference>
<reference evidence="2 3" key="1">
    <citation type="submission" date="2015-11" db="EMBL/GenBank/DDBJ databases">
        <title>Complete genome sequencing of a biphenyl-degrading bacterium, Pseudomonas putida KF715 (=NBRC110667).</title>
        <authorList>
            <person name="Suenaga H."/>
            <person name="Fujihara N."/>
            <person name="Watanabe T."/>
            <person name="Hirose J."/>
            <person name="Kimura N."/>
            <person name="Yamazoe A."/>
            <person name="Hosoyama A."/>
            <person name="Shimodaira J."/>
            <person name="Furukawa K."/>
        </authorList>
    </citation>
    <scope>NUCLEOTIDE SEQUENCE [LARGE SCALE GENOMIC DNA]</scope>
    <source>
        <strain evidence="2 3">KF715</strain>
    </source>
</reference>
<dbReference type="Pfam" id="PF06114">
    <property type="entry name" value="Peptidase_M78"/>
    <property type="match status" value="1"/>
</dbReference>
<dbReference type="AlphaFoldDB" id="A0A1L7N5T5"/>
<gene>
    <name evidence="2" type="ORF">KF715C_ch2500</name>
</gene>
<evidence type="ECO:0000313" key="3">
    <source>
        <dbReference type="Proteomes" id="UP000218731"/>
    </source>
</evidence>
<evidence type="ECO:0000259" key="1">
    <source>
        <dbReference type="Pfam" id="PF06114"/>
    </source>
</evidence>
<dbReference type="InterPro" id="IPR010359">
    <property type="entry name" value="IrrE_HExxH"/>
</dbReference>
<dbReference type="EMBL" id="AP015029">
    <property type="protein sequence ID" value="BAW20823.1"/>
    <property type="molecule type" value="Genomic_DNA"/>
</dbReference>
<organism evidence="2 3">
    <name type="scientific">Pseudomonas putida</name>
    <name type="common">Arthrobacter siderocapsulatus</name>
    <dbReference type="NCBI Taxonomy" id="303"/>
    <lineage>
        <taxon>Bacteria</taxon>
        <taxon>Pseudomonadati</taxon>
        <taxon>Pseudomonadota</taxon>
        <taxon>Gammaproteobacteria</taxon>
        <taxon>Pseudomonadales</taxon>
        <taxon>Pseudomonadaceae</taxon>
        <taxon>Pseudomonas</taxon>
    </lineage>
</organism>
<protein>
    <recommendedName>
        <fullName evidence="1">IrrE N-terminal-like domain-containing protein</fullName>
    </recommendedName>
</protein>
<sequence>MDDKNEFEDFFVSTSDCTPERLLSALKSYSEISKKLGSDDPLVFKDLLSGAAGSALFRRSGTAKETETFLWLSQVQRYAEIVVSTGKVKGFKGLPKEVLKDLSGLSLNPENLKQVSSYLWQHGVVLVFLPQSSGMKTDGVFFKLQCGTPVVGMTLRYDRYDYFWFTLMHELSHVSIHYDRFNEPHFDCLDDLGEDIIELEANQLAKESFISRSDWRSASVRRHRNEDELLKDAQKFSMHPAVLAGFVRHDLGNYTLFNSVIHEISVKRMISSDA</sequence>
<accession>A0A1L7N5T5</accession>
<evidence type="ECO:0000313" key="2">
    <source>
        <dbReference type="EMBL" id="BAW20823.1"/>
    </source>
</evidence>
<dbReference type="RefSeq" id="WP_139137840.1">
    <property type="nucleotide sequence ID" value="NZ_AP015029.1"/>
</dbReference>
<name>A0A1L7N5T5_PSEPU</name>
<feature type="domain" description="IrrE N-terminal-like" evidence="1">
    <location>
        <begin position="122"/>
        <end position="236"/>
    </location>
</feature>
<proteinExistence type="predicted"/>